<dbReference type="EMBL" id="JH930471">
    <property type="protein sequence ID" value="EKM56572.1"/>
    <property type="molecule type" value="Genomic_DNA"/>
</dbReference>
<protein>
    <submittedName>
        <fullName evidence="1">Uncharacterized protein</fullName>
    </submittedName>
</protein>
<organism evidence="1 2">
    <name type="scientific">Phanerochaete carnosa (strain HHB-10118-sp)</name>
    <name type="common">White-rot fungus</name>
    <name type="synonym">Peniophora carnosa</name>
    <dbReference type="NCBI Taxonomy" id="650164"/>
    <lineage>
        <taxon>Eukaryota</taxon>
        <taxon>Fungi</taxon>
        <taxon>Dikarya</taxon>
        <taxon>Basidiomycota</taxon>
        <taxon>Agaricomycotina</taxon>
        <taxon>Agaricomycetes</taxon>
        <taxon>Polyporales</taxon>
        <taxon>Phanerochaetaceae</taxon>
        <taxon>Phanerochaete</taxon>
    </lineage>
</organism>
<dbReference type="RefSeq" id="XP_007394417.1">
    <property type="nucleotide sequence ID" value="XM_007394355.1"/>
</dbReference>
<keyword evidence="2" id="KW-1185">Reference proteome</keyword>
<dbReference type="HOGENOM" id="CLU_2278437_0_0_1"/>
<evidence type="ECO:0000313" key="2">
    <source>
        <dbReference type="Proteomes" id="UP000008370"/>
    </source>
</evidence>
<dbReference type="GeneID" id="18915874"/>
<dbReference type="InParanoid" id="K5X1C5"/>
<accession>K5X1C5</accession>
<name>K5X1C5_PHACS</name>
<dbReference type="KEGG" id="pco:PHACADRAFT_253780"/>
<dbReference type="AlphaFoldDB" id="K5X1C5"/>
<evidence type="ECO:0000313" key="1">
    <source>
        <dbReference type="EMBL" id="EKM56572.1"/>
    </source>
</evidence>
<sequence length="102" mass="11547">MGTDVRDLGRTRPVIQCQHWWMSGWSPSMAWFCPRASPGLAGTTREVDSSFPRVRLACDLSGISLIAPIFSRLGGRLFDNKHTPRDHFVTARVTVGEDYHRF</sequence>
<dbReference type="Proteomes" id="UP000008370">
    <property type="component" value="Unassembled WGS sequence"/>
</dbReference>
<reference evidence="1 2" key="1">
    <citation type="journal article" date="2012" name="BMC Genomics">
        <title>Comparative genomics of the white-rot fungi, Phanerochaete carnosa and P. chrysosporium, to elucidate the genetic basis of the distinct wood types they colonize.</title>
        <authorList>
            <person name="Suzuki H."/>
            <person name="MacDonald J."/>
            <person name="Syed K."/>
            <person name="Salamov A."/>
            <person name="Hori C."/>
            <person name="Aerts A."/>
            <person name="Henrissat B."/>
            <person name="Wiebenga A."/>
            <person name="vanKuyk P.A."/>
            <person name="Barry K."/>
            <person name="Lindquist E."/>
            <person name="LaButti K."/>
            <person name="Lapidus A."/>
            <person name="Lucas S."/>
            <person name="Coutinho P."/>
            <person name="Gong Y."/>
            <person name="Samejima M."/>
            <person name="Mahadevan R."/>
            <person name="Abou-Zaid M."/>
            <person name="de Vries R.P."/>
            <person name="Igarashi K."/>
            <person name="Yadav J.S."/>
            <person name="Grigoriev I.V."/>
            <person name="Master E.R."/>
        </authorList>
    </citation>
    <scope>NUCLEOTIDE SEQUENCE [LARGE SCALE GENOMIC DNA]</scope>
    <source>
        <strain evidence="1 2">HHB-10118-sp</strain>
    </source>
</reference>
<proteinExistence type="predicted"/>
<gene>
    <name evidence="1" type="ORF">PHACADRAFT_253780</name>
</gene>